<dbReference type="GO" id="GO:0005524">
    <property type="term" value="F:ATP binding"/>
    <property type="evidence" value="ECO:0007669"/>
    <property type="project" value="UniProtKB-UniRule"/>
</dbReference>
<feature type="domain" description="Protein kinase" evidence="2">
    <location>
        <begin position="15"/>
        <end position="280"/>
    </location>
</feature>
<gene>
    <name evidence="3" type="ORF">OH76DRAFT_1454314</name>
</gene>
<dbReference type="OrthoDB" id="3258886at2759"/>
<dbReference type="PANTHER" id="PTHR11909">
    <property type="entry name" value="CASEIN KINASE-RELATED"/>
    <property type="match status" value="1"/>
</dbReference>
<evidence type="ECO:0000313" key="4">
    <source>
        <dbReference type="Proteomes" id="UP000256964"/>
    </source>
</evidence>
<dbReference type="SUPFAM" id="SSF56112">
    <property type="entry name" value="Protein kinase-like (PK-like)"/>
    <property type="match status" value="1"/>
</dbReference>
<keyword evidence="1" id="KW-0067">ATP-binding</keyword>
<dbReference type="Pfam" id="PF00069">
    <property type="entry name" value="Pkinase"/>
    <property type="match status" value="1"/>
</dbReference>
<dbReference type="InterPro" id="IPR011009">
    <property type="entry name" value="Kinase-like_dom_sf"/>
</dbReference>
<dbReference type="InterPro" id="IPR017441">
    <property type="entry name" value="Protein_kinase_ATP_BS"/>
</dbReference>
<dbReference type="PROSITE" id="PS50011">
    <property type="entry name" value="PROTEIN_KINASE_DOM"/>
    <property type="match status" value="1"/>
</dbReference>
<evidence type="ECO:0000259" key="2">
    <source>
        <dbReference type="PROSITE" id="PS50011"/>
    </source>
</evidence>
<feature type="binding site" evidence="1">
    <location>
        <position position="44"/>
    </location>
    <ligand>
        <name>ATP</name>
        <dbReference type="ChEBI" id="CHEBI:30616"/>
    </ligand>
</feature>
<dbReference type="GO" id="GO:0004672">
    <property type="term" value="F:protein kinase activity"/>
    <property type="evidence" value="ECO:0007669"/>
    <property type="project" value="InterPro"/>
</dbReference>
<dbReference type="STRING" id="139420.A0A371DIV7"/>
<dbReference type="SMART" id="SM00220">
    <property type="entry name" value="S_TKc"/>
    <property type="match status" value="1"/>
</dbReference>
<reference evidence="3 4" key="1">
    <citation type="journal article" date="2018" name="Biotechnol. Biofuels">
        <title>Integrative visual omics of the white-rot fungus Polyporus brumalis exposes the biotechnological potential of its oxidative enzymes for delignifying raw plant biomass.</title>
        <authorList>
            <person name="Miyauchi S."/>
            <person name="Rancon A."/>
            <person name="Drula E."/>
            <person name="Hage H."/>
            <person name="Chaduli D."/>
            <person name="Favel A."/>
            <person name="Grisel S."/>
            <person name="Henrissat B."/>
            <person name="Herpoel-Gimbert I."/>
            <person name="Ruiz-Duenas F.J."/>
            <person name="Chevret D."/>
            <person name="Hainaut M."/>
            <person name="Lin J."/>
            <person name="Wang M."/>
            <person name="Pangilinan J."/>
            <person name="Lipzen A."/>
            <person name="Lesage-Meessen L."/>
            <person name="Navarro D."/>
            <person name="Riley R."/>
            <person name="Grigoriev I.V."/>
            <person name="Zhou S."/>
            <person name="Raouche S."/>
            <person name="Rosso M.N."/>
        </authorList>
    </citation>
    <scope>NUCLEOTIDE SEQUENCE [LARGE SCALE GENOMIC DNA]</scope>
    <source>
        <strain evidence="3 4">BRFM 1820</strain>
    </source>
</reference>
<dbReference type="Proteomes" id="UP000256964">
    <property type="component" value="Unassembled WGS sequence"/>
</dbReference>
<dbReference type="Gene3D" id="1.10.510.10">
    <property type="entry name" value="Transferase(Phosphotransferase) domain 1"/>
    <property type="match status" value="1"/>
</dbReference>
<sequence length="332" mass="37953">MSADYVHSFTVCGIYQATHLLGEGATGSVWQAFNILSGLRVAIKTCPIPVDAALPPLLPYEVNIYRLLRDSESEGIPSIHWSGTDGNHQVVVMDLLSPNLNALRRLCRGTLSLRTVCMLAEQMLARIQFIHSRGILSGDIKPHNFALGCYHKARILHLFDFSHAQLFIDPSTGGHVPFRIGRNIQGTIRYASVAAHRSHEISRRDDIESLLYTLLELYHGKLPWYELSKRQGTYFNDQIRDMKEGPEFRDFLSESLPEFRSFHAHCVGLSYGQTPDYALLRGLFRERMQKEGWCYDWVFDWEDGRSSEKGTLVPDDYVFDMRFVERRALDPA</sequence>
<accession>A0A371DIV7</accession>
<dbReference type="EMBL" id="KZ857390">
    <property type="protein sequence ID" value="RDX52470.1"/>
    <property type="molecule type" value="Genomic_DNA"/>
</dbReference>
<dbReference type="PROSITE" id="PS00107">
    <property type="entry name" value="PROTEIN_KINASE_ATP"/>
    <property type="match status" value="1"/>
</dbReference>
<name>A0A371DIV7_9APHY</name>
<protein>
    <submittedName>
        <fullName evidence="3">Kinase-like protein</fullName>
    </submittedName>
</protein>
<keyword evidence="4" id="KW-1185">Reference proteome</keyword>
<dbReference type="AlphaFoldDB" id="A0A371DIV7"/>
<evidence type="ECO:0000256" key="1">
    <source>
        <dbReference type="PROSITE-ProRule" id="PRU10141"/>
    </source>
</evidence>
<dbReference type="InterPro" id="IPR050235">
    <property type="entry name" value="CK1_Ser-Thr_kinase"/>
</dbReference>
<organism evidence="3 4">
    <name type="scientific">Lentinus brumalis</name>
    <dbReference type="NCBI Taxonomy" id="2498619"/>
    <lineage>
        <taxon>Eukaryota</taxon>
        <taxon>Fungi</taxon>
        <taxon>Dikarya</taxon>
        <taxon>Basidiomycota</taxon>
        <taxon>Agaricomycotina</taxon>
        <taxon>Agaricomycetes</taxon>
        <taxon>Polyporales</taxon>
        <taxon>Polyporaceae</taxon>
        <taxon>Lentinus</taxon>
    </lineage>
</organism>
<proteinExistence type="predicted"/>
<keyword evidence="1" id="KW-0547">Nucleotide-binding</keyword>
<dbReference type="InterPro" id="IPR000719">
    <property type="entry name" value="Prot_kinase_dom"/>
</dbReference>
<evidence type="ECO:0000313" key="3">
    <source>
        <dbReference type="EMBL" id="RDX52470.1"/>
    </source>
</evidence>